<dbReference type="OrthoDB" id="3816007at2759"/>
<dbReference type="InterPro" id="IPR038883">
    <property type="entry name" value="AN11006-like"/>
</dbReference>
<evidence type="ECO:0000313" key="1">
    <source>
        <dbReference type="EMBL" id="KAF2723611.1"/>
    </source>
</evidence>
<sequence length="272" mass="31147">MDNSPFDRLSGELRNLIYEYALDAQDPIVIPSPSRRRAHFPSHIIDIGGTQAFPQSPPLAQTCRRIRNESLSIFFAANVFWFNQQPFTYSAEGAEEIYTDSCLRFLRSIGPTNAAALRHVIYALPRFDEWQRNAHTRAIALLREHARLVLHADAVIEVCFKAAYSGIISGSKETVVQFCLPIDDYLRAMRLVIEVWQREKDFVCSELDLSERILSHTFARPGGLDDRIGEIMRWIIQYLAPPKVAKDKNAVRLMCRNLLKIQLGERQVCDRA</sequence>
<organism evidence="1 2">
    <name type="scientific">Polychaeton citri CBS 116435</name>
    <dbReference type="NCBI Taxonomy" id="1314669"/>
    <lineage>
        <taxon>Eukaryota</taxon>
        <taxon>Fungi</taxon>
        <taxon>Dikarya</taxon>
        <taxon>Ascomycota</taxon>
        <taxon>Pezizomycotina</taxon>
        <taxon>Dothideomycetes</taxon>
        <taxon>Dothideomycetidae</taxon>
        <taxon>Capnodiales</taxon>
        <taxon>Capnodiaceae</taxon>
        <taxon>Polychaeton</taxon>
    </lineage>
</organism>
<accession>A0A9P4QEV5</accession>
<reference evidence="1" key="1">
    <citation type="journal article" date="2020" name="Stud. Mycol.">
        <title>101 Dothideomycetes genomes: a test case for predicting lifestyles and emergence of pathogens.</title>
        <authorList>
            <person name="Haridas S."/>
            <person name="Albert R."/>
            <person name="Binder M."/>
            <person name="Bloem J."/>
            <person name="Labutti K."/>
            <person name="Salamov A."/>
            <person name="Andreopoulos B."/>
            <person name="Baker S."/>
            <person name="Barry K."/>
            <person name="Bills G."/>
            <person name="Bluhm B."/>
            <person name="Cannon C."/>
            <person name="Castanera R."/>
            <person name="Culley D."/>
            <person name="Daum C."/>
            <person name="Ezra D."/>
            <person name="Gonzalez J."/>
            <person name="Henrissat B."/>
            <person name="Kuo A."/>
            <person name="Liang C."/>
            <person name="Lipzen A."/>
            <person name="Lutzoni F."/>
            <person name="Magnuson J."/>
            <person name="Mondo S."/>
            <person name="Nolan M."/>
            <person name="Ohm R."/>
            <person name="Pangilinan J."/>
            <person name="Park H.-J."/>
            <person name="Ramirez L."/>
            <person name="Alfaro M."/>
            <person name="Sun H."/>
            <person name="Tritt A."/>
            <person name="Yoshinaga Y."/>
            <person name="Zwiers L.-H."/>
            <person name="Turgeon B."/>
            <person name="Goodwin S."/>
            <person name="Spatafora J."/>
            <person name="Crous P."/>
            <person name="Grigoriev I."/>
        </authorList>
    </citation>
    <scope>NUCLEOTIDE SEQUENCE</scope>
    <source>
        <strain evidence="1">CBS 116435</strain>
    </source>
</reference>
<evidence type="ECO:0000313" key="2">
    <source>
        <dbReference type="Proteomes" id="UP000799441"/>
    </source>
</evidence>
<proteinExistence type="predicted"/>
<protein>
    <submittedName>
        <fullName evidence="1">Uncharacterized protein</fullName>
    </submittedName>
</protein>
<dbReference type="PANTHER" id="PTHR42085:SF2">
    <property type="entry name" value="F-BOX DOMAIN-CONTAINING PROTEIN"/>
    <property type="match status" value="1"/>
</dbReference>
<dbReference type="EMBL" id="MU003775">
    <property type="protein sequence ID" value="KAF2723611.1"/>
    <property type="molecule type" value="Genomic_DNA"/>
</dbReference>
<gene>
    <name evidence="1" type="ORF">K431DRAFT_301517</name>
</gene>
<comment type="caution">
    <text evidence="1">The sequence shown here is derived from an EMBL/GenBank/DDBJ whole genome shotgun (WGS) entry which is preliminary data.</text>
</comment>
<name>A0A9P4QEV5_9PEZI</name>
<dbReference type="PANTHER" id="PTHR42085">
    <property type="entry name" value="F-BOX DOMAIN-CONTAINING PROTEIN"/>
    <property type="match status" value="1"/>
</dbReference>
<dbReference type="Proteomes" id="UP000799441">
    <property type="component" value="Unassembled WGS sequence"/>
</dbReference>
<keyword evidence="2" id="KW-1185">Reference proteome</keyword>
<dbReference type="AlphaFoldDB" id="A0A9P4QEV5"/>